<evidence type="ECO:0000313" key="2">
    <source>
        <dbReference type="EMBL" id="MEC4720814.1"/>
    </source>
</evidence>
<proteinExistence type="predicted"/>
<dbReference type="EMBL" id="JAWIIV010000013">
    <property type="protein sequence ID" value="MEC4720814.1"/>
    <property type="molecule type" value="Genomic_DNA"/>
</dbReference>
<accession>A0ABU6JAZ0</accession>
<feature type="signal peptide" evidence="1">
    <location>
        <begin position="1"/>
        <end position="22"/>
    </location>
</feature>
<sequence length="68" mass="7101">MNASRLLIACAFVFSTAGLASAVIANTAVSEPLPELPAEPAELVVDLQGMAIDISATVRDPIRGERSY</sequence>
<gene>
    <name evidence="2" type="ORF">RY831_16740</name>
</gene>
<organism evidence="2 3">
    <name type="scientific">Noviherbaspirillum album</name>
    <dbReference type="NCBI Taxonomy" id="3080276"/>
    <lineage>
        <taxon>Bacteria</taxon>
        <taxon>Pseudomonadati</taxon>
        <taxon>Pseudomonadota</taxon>
        <taxon>Betaproteobacteria</taxon>
        <taxon>Burkholderiales</taxon>
        <taxon>Oxalobacteraceae</taxon>
        <taxon>Noviherbaspirillum</taxon>
    </lineage>
</organism>
<dbReference type="RefSeq" id="WP_326507528.1">
    <property type="nucleotide sequence ID" value="NZ_JAWIIV010000013.1"/>
</dbReference>
<name>A0ABU6JAZ0_9BURK</name>
<reference evidence="2 3" key="1">
    <citation type="submission" date="2023-10" db="EMBL/GenBank/DDBJ databases">
        <title>Noviherbaspirillum sp. CPCC 100848 genome assembly.</title>
        <authorList>
            <person name="Li X.Y."/>
            <person name="Fang X.M."/>
        </authorList>
    </citation>
    <scope>NUCLEOTIDE SEQUENCE [LARGE SCALE GENOMIC DNA]</scope>
    <source>
        <strain evidence="2 3">CPCC 100848</strain>
    </source>
</reference>
<feature type="chain" id="PRO_5046394231" evidence="1">
    <location>
        <begin position="23"/>
        <end position="68"/>
    </location>
</feature>
<comment type="caution">
    <text evidence="2">The sequence shown here is derived from an EMBL/GenBank/DDBJ whole genome shotgun (WGS) entry which is preliminary data.</text>
</comment>
<protein>
    <submittedName>
        <fullName evidence="2">Uncharacterized protein</fullName>
    </submittedName>
</protein>
<evidence type="ECO:0000256" key="1">
    <source>
        <dbReference type="SAM" id="SignalP"/>
    </source>
</evidence>
<keyword evidence="3" id="KW-1185">Reference proteome</keyword>
<dbReference type="Proteomes" id="UP001352263">
    <property type="component" value="Unassembled WGS sequence"/>
</dbReference>
<evidence type="ECO:0000313" key="3">
    <source>
        <dbReference type="Proteomes" id="UP001352263"/>
    </source>
</evidence>
<keyword evidence="1" id="KW-0732">Signal</keyword>